<accession>A0ABS8RQE8</accession>
<keyword evidence="1" id="KW-0732">Signal</keyword>
<dbReference type="EMBL" id="JACEIK010000080">
    <property type="protein sequence ID" value="MCD7449029.1"/>
    <property type="molecule type" value="Genomic_DNA"/>
</dbReference>
<organism evidence="2 3">
    <name type="scientific">Datura stramonium</name>
    <name type="common">Jimsonweed</name>
    <name type="synonym">Common thornapple</name>
    <dbReference type="NCBI Taxonomy" id="4076"/>
    <lineage>
        <taxon>Eukaryota</taxon>
        <taxon>Viridiplantae</taxon>
        <taxon>Streptophyta</taxon>
        <taxon>Embryophyta</taxon>
        <taxon>Tracheophyta</taxon>
        <taxon>Spermatophyta</taxon>
        <taxon>Magnoliopsida</taxon>
        <taxon>eudicotyledons</taxon>
        <taxon>Gunneridae</taxon>
        <taxon>Pentapetalae</taxon>
        <taxon>asterids</taxon>
        <taxon>lamiids</taxon>
        <taxon>Solanales</taxon>
        <taxon>Solanaceae</taxon>
        <taxon>Solanoideae</taxon>
        <taxon>Datureae</taxon>
        <taxon>Datura</taxon>
    </lineage>
</organism>
<sequence>MLLYSKLVLLAFVQPLNIEQYNAIRSKASEIHAYAPDAHTLTSSYCDIVVLLKLQFSPSCISLDGP</sequence>
<dbReference type="Proteomes" id="UP000823775">
    <property type="component" value="Unassembled WGS sequence"/>
</dbReference>
<name>A0ABS8RQE8_DATST</name>
<gene>
    <name evidence="2" type="ORF">HAX54_048466</name>
</gene>
<feature type="chain" id="PRO_5045365544" evidence="1">
    <location>
        <begin position="19"/>
        <end position="66"/>
    </location>
</feature>
<keyword evidence="3" id="KW-1185">Reference proteome</keyword>
<evidence type="ECO:0000313" key="3">
    <source>
        <dbReference type="Proteomes" id="UP000823775"/>
    </source>
</evidence>
<protein>
    <submittedName>
        <fullName evidence="2">Uncharacterized protein</fullName>
    </submittedName>
</protein>
<feature type="non-terminal residue" evidence="2">
    <location>
        <position position="66"/>
    </location>
</feature>
<evidence type="ECO:0000256" key="1">
    <source>
        <dbReference type="SAM" id="SignalP"/>
    </source>
</evidence>
<reference evidence="2 3" key="1">
    <citation type="journal article" date="2021" name="BMC Genomics">
        <title>Datura genome reveals duplications of psychoactive alkaloid biosynthetic genes and high mutation rate following tissue culture.</title>
        <authorList>
            <person name="Rajewski A."/>
            <person name="Carter-House D."/>
            <person name="Stajich J."/>
            <person name="Litt A."/>
        </authorList>
    </citation>
    <scope>NUCLEOTIDE SEQUENCE [LARGE SCALE GENOMIC DNA]</scope>
    <source>
        <strain evidence="2">AR-01</strain>
    </source>
</reference>
<proteinExistence type="predicted"/>
<feature type="signal peptide" evidence="1">
    <location>
        <begin position="1"/>
        <end position="18"/>
    </location>
</feature>
<comment type="caution">
    <text evidence="2">The sequence shown here is derived from an EMBL/GenBank/DDBJ whole genome shotgun (WGS) entry which is preliminary data.</text>
</comment>
<evidence type="ECO:0000313" key="2">
    <source>
        <dbReference type="EMBL" id="MCD7449029.1"/>
    </source>
</evidence>